<dbReference type="CDD" id="cd16295">
    <property type="entry name" value="TTHA0252-CPSF-like_MBL-fold"/>
    <property type="match status" value="1"/>
</dbReference>
<keyword evidence="5" id="KW-1185">Reference proteome</keyword>
<dbReference type="SUPFAM" id="SSF56281">
    <property type="entry name" value="Metallo-hydrolase/oxidoreductase"/>
    <property type="match status" value="1"/>
</dbReference>
<dbReference type="Pfam" id="PF00753">
    <property type="entry name" value="Lactamase_B"/>
    <property type="match status" value="1"/>
</dbReference>
<evidence type="ECO:0000313" key="4">
    <source>
        <dbReference type="EMBL" id="RQW61701.1"/>
    </source>
</evidence>
<dbReference type="Gene3D" id="3.60.15.10">
    <property type="entry name" value="Ribonuclease Z/Hydroxyacylglutathione hydrolase-like"/>
    <property type="match status" value="1"/>
</dbReference>
<dbReference type="EMBL" id="RJVQ01000010">
    <property type="protein sequence ID" value="RQW61701.1"/>
    <property type="molecule type" value="Genomic_DNA"/>
</dbReference>
<reference evidence="4 5" key="1">
    <citation type="submission" date="2018-11" db="EMBL/GenBank/DDBJ databases">
        <title>Vibrio LJC006 sp. nov., isolated from seawater during the bloom of the enteromorpha.</title>
        <authorList>
            <person name="Liang J."/>
        </authorList>
    </citation>
    <scope>NUCLEOTIDE SEQUENCE [LARGE SCALE GENOMIC DNA]</scope>
    <source>
        <strain evidence="4 5">LJC006</strain>
    </source>
</reference>
<dbReference type="SMART" id="SM01027">
    <property type="entry name" value="Beta-Casp"/>
    <property type="match status" value="1"/>
</dbReference>
<keyword evidence="1 4" id="KW-0378">Hydrolase</keyword>
<dbReference type="InterPro" id="IPR022712">
    <property type="entry name" value="Beta_Casp"/>
</dbReference>
<dbReference type="GO" id="GO:0016787">
    <property type="term" value="F:hydrolase activity"/>
    <property type="evidence" value="ECO:0007669"/>
    <property type="project" value="UniProtKB-KW"/>
</dbReference>
<sequence>MLNLIHHGAKNGVTGSCHELKFIRSSILFDCGLFQGNDYRSPEIDFSLSAIEAVILSHAHSDHIGRLPWLLAKGYTGKIYCTPATAVILPLVLRDSLHLTLGLASSQIQVIIERLNKQIITVHFGQWNRLRLNKDKTYCYLRFSPAGHILGSAITEIKLSDGQVIVFTGDLGPSNTPLLPDPIPPKRADYLIMESTYGDKHHETISQRTSRLEEIIHRSLNDGGTIIIPAFSIGRTQELLYDIESLLFQHEISDKLPIIVDSPMAIDITRAYRQFRKLWGQEAQKKVSFNRHPLAFEQCITVGSFKEHQRIVNRLAHAGEPAIVIAASGMCQGGRVMDYLAKLLPDEKTDVLMVGYQAEGTLGRELQSGYSQVQIDGSIIDVRAKIRTISGYSAHADQEDLIRFVTNISEKPKHIRLVHGDIAAQNALKEKLTALEYDVSDSYAAKTDATLF</sequence>
<evidence type="ECO:0000256" key="1">
    <source>
        <dbReference type="ARBA" id="ARBA00022801"/>
    </source>
</evidence>
<dbReference type="Gene3D" id="3.40.50.10890">
    <property type="match status" value="1"/>
</dbReference>
<evidence type="ECO:0000313" key="5">
    <source>
        <dbReference type="Proteomes" id="UP000281112"/>
    </source>
</evidence>
<dbReference type="PANTHER" id="PTHR11203">
    <property type="entry name" value="CLEAVAGE AND POLYADENYLATION SPECIFICITY FACTOR FAMILY MEMBER"/>
    <property type="match status" value="1"/>
</dbReference>
<dbReference type="OrthoDB" id="9803916at2"/>
<dbReference type="AlphaFoldDB" id="A0A3N9TC20"/>
<evidence type="ECO:0000259" key="3">
    <source>
        <dbReference type="SMART" id="SM01027"/>
    </source>
</evidence>
<dbReference type="SMART" id="SM00849">
    <property type="entry name" value="Lactamase_B"/>
    <property type="match status" value="1"/>
</dbReference>
<dbReference type="RefSeq" id="WP_124938548.1">
    <property type="nucleotide sequence ID" value="NZ_RJVQ01000010.1"/>
</dbReference>
<dbReference type="InterPro" id="IPR036866">
    <property type="entry name" value="RibonucZ/Hydroxyglut_hydro"/>
</dbReference>
<dbReference type="InterPro" id="IPR011108">
    <property type="entry name" value="RMMBL"/>
</dbReference>
<dbReference type="GO" id="GO:0004521">
    <property type="term" value="F:RNA endonuclease activity"/>
    <property type="evidence" value="ECO:0007669"/>
    <property type="project" value="TreeGrafter"/>
</dbReference>
<comment type="caution">
    <text evidence="4">The sequence shown here is derived from an EMBL/GenBank/DDBJ whole genome shotgun (WGS) entry which is preliminary data.</text>
</comment>
<accession>A0A3N9TC20</accession>
<dbReference type="InterPro" id="IPR050698">
    <property type="entry name" value="MBL"/>
</dbReference>
<organism evidence="4 5">
    <name type="scientific">Vibrio viridaestus</name>
    <dbReference type="NCBI Taxonomy" id="2487322"/>
    <lineage>
        <taxon>Bacteria</taxon>
        <taxon>Pseudomonadati</taxon>
        <taxon>Pseudomonadota</taxon>
        <taxon>Gammaproteobacteria</taxon>
        <taxon>Vibrionales</taxon>
        <taxon>Vibrionaceae</taxon>
        <taxon>Vibrio</taxon>
    </lineage>
</organism>
<feature type="domain" description="Metallo-beta-lactamase" evidence="2">
    <location>
        <begin position="14"/>
        <end position="220"/>
    </location>
</feature>
<feature type="domain" description="Beta-Casp" evidence="3">
    <location>
        <begin position="236"/>
        <end position="366"/>
    </location>
</feature>
<protein>
    <submittedName>
        <fullName evidence="4">MBL fold metallo-hydrolase</fullName>
    </submittedName>
</protein>
<proteinExistence type="predicted"/>
<dbReference type="PANTHER" id="PTHR11203:SF37">
    <property type="entry name" value="INTEGRATOR COMPLEX SUBUNIT 11"/>
    <property type="match status" value="1"/>
</dbReference>
<dbReference type="Pfam" id="PF07521">
    <property type="entry name" value="RMMBL"/>
    <property type="match status" value="1"/>
</dbReference>
<dbReference type="Pfam" id="PF10996">
    <property type="entry name" value="Beta-Casp"/>
    <property type="match status" value="1"/>
</dbReference>
<name>A0A3N9TC20_9VIBR</name>
<gene>
    <name evidence="4" type="ORF">EES38_17720</name>
</gene>
<evidence type="ECO:0000259" key="2">
    <source>
        <dbReference type="SMART" id="SM00849"/>
    </source>
</evidence>
<dbReference type="InterPro" id="IPR001279">
    <property type="entry name" value="Metallo-B-lactamas"/>
</dbReference>
<dbReference type="Proteomes" id="UP000281112">
    <property type="component" value="Unassembled WGS sequence"/>
</dbReference>